<comment type="caution">
    <text evidence="3">The sequence shown here is derived from an EMBL/GenBank/DDBJ whole genome shotgun (WGS) entry which is preliminary data.</text>
</comment>
<dbReference type="InterPro" id="IPR014147">
    <property type="entry name" value="T4SS_TrbJ"/>
</dbReference>
<organism evidence="3 4">
    <name type="scientific">Caulobacter vibrioides</name>
    <name type="common">Caulobacter crescentus</name>
    <dbReference type="NCBI Taxonomy" id="155892"/>
    <lineage>
        <taxon>Bacteria</taxon>
        <taxon>Pseudomonadati</taxon>
        <taxon>Pseudomonadota</taxon>
        <taxon>Alphaproteobacteria</taxon>
        <taxon>Caulobacterales</taxon>
        <taxon>Caulobacteraceae</taxon>
        <taxon>Caulobacter</taxon>
    </lineage>
</organism>
<proteinExistence type="predicted"/>
<accession>A0A258DEW5</accession>
<dbReference type="AlphaFoldDB" id="A0A258DEW5"/>
<sequence>MTRRKPARPFISALVAASLALAPIPGLVTPAAAQFTVFDPTNYAQNLLTAARSLQQVNNQISSLQNELVMLQNMARNLKSLDYTALAPIKEALSQVDALMGEAKGMAFTVASTEAILKDAYRADLDPSATTSQLLARARAQATAAMDGYRQTLKVQAKVVENVQADAGLIDQLIQRSQGAAGSLEAQQAANQLQALAIKQDQQIQTLMAAQYRAQALESARQAQVLEAGKLAARRFVGEAPAYTSRP</sequence>
<feature type="coiled-coil region" evidence="1">
    <location>
        <begin position="47"/>
        <end position="81"/>
    </location>
</feature>
<protein>
    <submittedName>
        <fullName evidence="3">P-type conjugative transfer protein TrbJ</fullName>
    </submittedName>
</protein>
<keyword evidence="2" id="KW-0732">Signal</keyword>
<evidence type="ECO:0000313" key="4">
    <source>
        <dbReference type="Proteomes" id="UP000215616"/>
    </source>
</evidence>
<dbReference type="EMBL" id="NCDQ01000005">
    <property type="protein sequence ID" value="OYX06381.1"/>
    <property type="molecule type" value="Genomic_DNA"/>
</dbReference>
<name>A0A258DEW5_CAUVI</name>
<gene>
    <name evidence="3" type="ORF">B7Z12_00685</name>
</gene>
<feature type="chain" id="PRO_5012220611" evidence="2">
    <location>
        <begin position="34"/>
        <end position="247"/>
    </location>
</feature>
<dbReference type="NCBIfam" id="NF010448">
    <property type="entry name" value="PRK13874.1"/>
    <property type="match status" value="1"/>
</dbReference>
<evidence type="ECO:0000256" key="1">
    <source>
        <dbReference type="SAM" id="Coils"/>
    </source>
</evidence>
<dbReference type="Proteomes" id="UP000215616">
    <property type="component" value="Unassembled WGS sequence"/>
</dbReference>
<evidence type="ECO:0000256" key="2">
    <source>
        <dbReference type="SAM" id="SignalP"/>
    </source>
</evidence>
<feature type="signal peptide" evidence="2">
    <location>
        <begin position="1"/>
        <end position="33"/>
    </location>
</feature>
<keyword evidence="1" id="KW-0175">Coiled coil</keyword>
<reference evidence="3 4" key="1">
    <citation type="submission" date="2017-03" db="EMBL/GenBank/DDBJ databases">
        <title>Lifting the veil on microbial sulfur biogeochemistry in mining wastewaters.</title>
        <authorList>
            <person name="Kantor R.S."/>
            <person name="Colenbrander Nelson T."/>
            <person name="Marshall S."/>
            <person name="Bennett D."/>
            <person name="Apte S."/>
            <person name="Camacho D."/>
            <person name="Thomas B.C."/>
            <person name="Warren L.A."/>
            <person name="Banfield J.F."/>
        </authorList>
    </citation>
    <scope>NUCLEOTIDE SEQUENCE [LARGE SCALE GENOMIC DNA]</scope>
    <source>
        <strain evidence="3">32-67-7</strain>
    </source>
</reference>
<evidence type="ECO:0000313" key="3">
    <source>
        <dbReference type="EMBL" id="OYX06381.1"/>
    </source>
</evidence>
<dbReference type="NCBIfam" id="TIGR02780">
    <property type="entry name" value="TrbJ_Ti"/>
    <property type="match status" value="1"/>
</dbReference>